<feature type="domain" description="Translation initiation factor beta propellor-like" evidence="3">
    <location>
        <begin position="214"/>
        <end position="375"/>
    </location>
</feature>
<dbReference type="Gene3D" id="2.120.10.30">
    <property type="entry name" value="TolB, C-terminal domain"/>
    <property type="match status" value="2"/>
</dbReference>
<evidence type="ECO:0000313" key="4">
    <source>
        <dbReference type="EMBL" id="MCW9713803.1"/>
    </source>
</evidence>
<dbReference type="Proteomes" id="UP001207337">
    <property type="component" value="Unassembled WGS sequence"/>
</dbReference>
<name>A0ABT3Q125_9BACT</name>
<dbReference type="InterPro" id="IPR013979">
    <property type="entry name" value="TIF_beta_prop-like"/>
</dbReference>
<keyword evidence="1" id="KW-0378">Hydrolase</keyword>
<keyword evidence="5" id="KW-1185">Reference proteome</keyword>
<dbReference type="PANTHER" id="PTHR42776:SF27">
    <property type="entry name" value="DIPEPTIDYL PEPTIDASE FAMILY MEMBER 6"/>
    <property type="match status" value="1"/>
</dbReference>
<protein>
    <submittedName>
        <fullName evidence="4">S9 family peptidase</fullName>
    </submittedName>
</protein>
<dbReference type="PANTHER" id="PTHR42776">
    <property type="entry name" value="SERINE PEPTIDASE S9 FAMILY MEMBER"/>
    <property type="match status" value="1"/>
</dbReference>
<dbReference type="SUPFAM" id="SSF82171">
    <property type="entry name" value="DPP6 N-terminal domain-like"/>
    <property type="match status" value="1"/>
</dbReference>
<dbReference type="SUPFAM" id="SSF53474">
    <property type="entry name" value="alpha/beta-Hydrolases"/>
    <property type="match status" value="1"/>
</dbReference>
<sequence>MTINKNISHMTSYRLQWVSLILIALLMPIMVVGQEQSEGLTPEELTKIEQVGEVELSDSGELVAYTLSKQADPYEKNKPAQNHLYVRDLSSEESLPYVTTMSVSEIAFRPNEESITFLGKRSGDERNGIFEISISGGEAQKIFSFKQDIASYSWGPDGNHLAFMAPDTAKEPESDLPYQPEIYEENLTQRRGFVTNIAKEGHQPHQLQVNGSVYQMHWSPNGKRLAIAVAPTPLVDDYYMSQQVKIVNLRGSEVYTEVDHEGKLGDIAWSPDGSRLAMIAGADIHDPIDGRLFVVSAEDGSVTQLQPQLEQKFEQFEWIDNNTIQYLTSEGVWSNYGSINVDGTGMETIVDVEEPNITSFDRAEDGTVVFSASSSKHPRELFSLKSGETQRLTNSNPWLDEVALGQQKVVKWTANDGTELQGVLVYPLNYEKGTKYPMITTVHGGPEAHYDHGWVTSYSDPGQVAAAQGYFVFYPNYRGSTGRGEDFAKSSQGDLAGAEFDDIVAGVDELVSVGLVDETKIGVTGGSYGGYATGWMSTRYTDKFAAGVMFVGISNNISKWGTSDIPEELYLVHARERIWNDYQDFLERSPIYYTGQADTPLLIMHGKNDTRVSPSQSYEMYRHIKTRTNTPVRLVLYPGEGHGNVNATARYDYNLRMMRWFNTYLKGEGEEKPDDQLQLQDTITNN</sequence>
<evidence type="ECO:0000259" key="2">
    <source>
        <dbReference type="Pfam" id="PF00326"/>
    </source>
</evidence>
<evidence type="ECO:0000313" key="5">
    <source>
        <dbReference type="Proteomes" id="UP001207337"/>
    </source>
</evidence>
<reference evidence="4 5" key="1">
    <citation type="submission" date="2021-11" db="EMBL/GenBank/DDBJ databases">
        <title>Aliifidinibius sp. nov., a new bacterium isolated from saline soil.</title>
        <authorList>
            <person name="Galisteo C."/>
            <person name="De La Haba R."/>
            <person name="Sanchez-Porro C."/>
            <person name="Ventosa A."/>
        </authorList>
    </citation>
    <scope>NUCLEOTIDE SEQUENCE [LARGE SCALE GENOMIC DNA]</scope>
    <source>
        <strain evidence="4 5">KACC 190600</strain>
    </source>
</reference>
<accession>A0ABT3Q125</accession>
<dbReference type="RefSeq" id="WP_265790753.1">
    <property type="nucleotide sequence ID" value="NZ_BAABRS010000003.1"/>
</dbReference>
<dbReference type="InterPro" id="IPR011042">
    <property type="entry name" value="6-blade_b-propeller_TolB-like"/>
</dbReference>
<comment type="caution">
    <text evidence="4">The sequence shown here is derived from an EMBL/GenBank/DDBJ whole genome shotgun (WGS) entry which is preliminary data.</text>
</comment>
<organism evidence="4 5">
    <name type="scientific">Fodinibius salicampi</name>
    <dbReference type="NCBI Taxonomy" id="1920655"/>
    <lineage>
        <taxon>Bacteria</taxon>
        <taxon>Pseudomonadati</taxon>
        <taxon>Balneolota</taxon>
        <taxon>Balneolia</taxon>
        <taxon>Balneolales</taxon>
        <taxon>Balneolaceae</taxon>
        <taxon>Fodinibius</taxon>
    </lineage>
</organism>
<dbReference type="Gene3D" id="3.40.50.1820">
    <property type="entry name" value="alpha/beta hydrolase"/>
    <property type="match status" value="1"/>
</dbReference>
<dbReference type="Pfam" id="PF08662">
    <property type="entry name" value="eIF2A"/>
    <property type="match status" value="1"/>
</dbReference>
<gene>
    <name evidence="4" type="ORF">LQ318_12900</name>
</gene>
<dbReference type="InterPro" id="IPR029058">
    <property type="entry name" value="AB_hydrolase_fold"/>
</dbReference>
<proteinExistence type="predicted"/>
<feature type="domain" description="Peptidase S9 prolyl oligopeptidase catalytic" evidence="2">
    <location>
        <begin position="463"/>
        <end position="667"/>
    </location>
</feature>
<dbReference type="InterPro" id="IPR001375">
    <property type="entry name" value="Peptidase_S9_cat"/>
</dbReference>
<evidence type="ECO:0000256" key="1">
    <source>
        <dbReference type="ARBA" id="ARBA00022801"/>
    </source>
</evidence>
<evidence type="ECO:0000259" key="3">
    <source>
        <dbReference type="Pfam" id="PF08662"/>
    </source>
</evidence>
<dbReference type="Pfam" id="PF00326">
    <property type="entry name" value="Peptidase_S9"/>
    <property type="match status" value="1"/>
</dbReference>
<dbReference type="EMBL" id="JAJNDC010000003">
    <property type="protein sequence ID" value="MCW9713803.1"/>
    <property type="molecule type" value="Genomic_DNA"/>
</dbReference>